<comment type="caution">
    <text evidence="5">The sequence shown here is derived from an EMBL/GenBank/DDBJ whole genome shotgun (WGS) entry which is preliminary data.</text>
</comment>
<protein>
    <recommendedName>
        <fullName evidence="4">Probable chorismate pyruvate-lyase</fullName>
        <shortName evidence="4">CL</shortName>
        <shortName evidence="4">CPL</shortName>
        <ecNumber evidence="4">4.1.3.40</ecNumber>
    </recommendedName>
</protein>
<feature type="binding site" evidence="4">
    <location>
        <position position="160"/>
    </location>
    <ligand>
        <name>substrate</name>
    </ligand>
</feature>
<comment type="subcellular location">
    <subcellularLocation>
        <location evidence="4">Cytoplasm</location>
    </subcellularLocation>
</comment>
<dbReference type="InterPro" id="IPR028978">
    <property type="entry name" value="Chorismate_lyase_/UTRA_dom_sf"/>
</dbReference>
<sequence>MPDTALHADAHWRAQERLVLPPLIRDWLADPGSLTARLRGLGPFRVAPSRRVVGAPDFEEQHQLGQMGRQRALIREVTLLVHERPVVEARSVLPLTTLAGANRGLAHMGSRSLGSELYRRPAARRDQVWVRFGLSPSGQGPCWGRQSRFVKRGRPLLVAEHFLPALWDLLLEPDR</sequence>
<dbReference type="GO" id="GO:0016829">
    <property type="term" value="F:lyase activity"/>
    <property type="evidence" value="ECO:0007669"/>
    <property type="project" value="UniProtKB-KW"/>
</dbReference>
<evidence type="ECO:0000256" key="2">
    <source>
        <dbReference type="ARBA" id="ARBA00022688"/>
    </source>
</evidence>
<comment type="pathway">
    <text evidence="4">Cofactor biosynthesis; ubiquinone biosynthesis.</text>
</comment>
<organism evidence="5 6">
    <name type="scientific">Alloalcanivorax profundimaris</name>
    <dbReference type="NCBI Taxonomy" id="2735259"/>
    <lineage>
        <taxon>Bacteria</taxon>
        <taxon>Pseudomonadati</taxon>
        <taxon>Pseudomonadota</taxon>
        <taxon>Gammaproteobacteria</taxon>
        <taxon>Oceanospirillales</taxon>
        <taxon>Alcanivoracaceae</taxon>
        <taxon>Alloalcanivorax</taxon>
    </lineage>
</organism>
<comment type="caution">
    <text evidence="4">Lacks conserved residue(s) required for the propagation of feature annotation.</text>
</comment>
<comment type="catalytic activity">
    <reaction evidence="4">
        <text>chorismate = 4-hydroxybenzoate + pyruvate</text>
        <dbReference type="Rhea" id="RHEA:16505"/>
        <dbReference type="ChEBI" id="CHEBI:15361"/>
        <dbReference type="ChEBI" id="CHEBI:17879"/>
        <dbReference type="ChEBI" id="CHEBI:29748"/>
        <dbReference type="EC" id="4.1.3.40"/>
    </reaction>
</comment>
<keyword evidence="6" id="KW-1185">Reference proteome</keyword>
<proteinExistence type="inferred from homology"/>
<evidence type="ECO:0000256" key="3">
    <source>
        <dbReference type="ARBA" id="ARBA00023239"/>
    </source>
</evidence>
<keyword evidence="1 4" id="KW-0963">Cytoplasm</keyword>
<gene>
    <name evidence="4" type="primary">ubiC</name>
    <name evidence="5" type="ORF">Y5W_00201</name>
</gene>
<evidence type="ECO:0000313" key="5">
    <source>
        <dbReference type="EMBL" id="MBF5054907.1"/>
    </source>
</evidence>
<dbReference type="EC" id="4.1.3.40" evidence="4"/>
<evidence type="ECO:0000256" key="1">
    <source>
        <dbReference type="ARBA" id="ARBA00022490"/>
    </source>
</evidence>
<dbReference type="EMBL" id="ARXX01000002">
    <property type="protein sequence ID" value="MBF5054907.1"/>
    <property type="molecule type" value="Genomic_DNA"/>
</dbReference>
<evidence type="ECO:0000313" key="6">
    <source>
        <dbReference type="Proteomes" id="UP000662703"/>
    </source>
</evidence>
<feature type="binding site" evidence="4">
    <location>
        <position position="113"/>
    </location>
    <ligand>
        <name>substrate</name>
    </ligand>
</feature>
<name>A0ABS0AMR9_9GAMM</name>
<feature type="binding site" evidence="4">
    <location>
        <position position="75"/>
    </location>
    <ligand>
        <name>substrate</name>
    </ligand>
</feature>
<dbReference type="PANTHER" id="PTHR38683">
    <property type="entry name" value="CHORISMATE PYRUVATE-LYASE"/>
    <property type="match status" value="1"/>
</dbReference>
<dbReference type="Proteomes" id="UP000662703">
    <property type="component" value="Unassembled WGS sequence"/>
</dbReference>
<dbReference type="SUPFAM" id="SSF64288">
    <property type="entry name" value="Chorismate lyase-like"/>
    <property type="match status" value="1"/>
</dbReference>
<dbReference type="Gene3D" id="3.40.1410.10">
    <property type="entry name" value="Chorismate lyase-like"/>
    <property type="match status" value="1"/>
</dbReference>
<keyword evidence="4" id="KW-0670">Pyruvate</keyword>
<keyword evidence="3 4" id="KW-0456">Lyase</keyword>
<comment type="function">
    <text evidence="4">Removes the pyruvyl group from chorismate, with concomitant aromatization of the ring, to provide 4-hydroxybenzoate (4HB) for the ubiquinone pathway.</text>
</comment>
<accession>A0ABS0AMR9</accession>
<keyword evidence="2 4" id="KW-0831">Ubiquinone biosynthesis</keyword>
<dbReference type="RefSeq" id="WP_194298033.1">
    <property type="nucleotide sequence ID" value="NZ_ARXX01000002.1"/>
</dbReference>
<comment type="similarity">
    <text evidence="4">Belongs to the UbiC family.</text>
</comment>
<dbReference type="Pfam" id="PF04345">
    <property type="entry name" value="Chor_lyase"/>
    <property type="match status" value="1"/>
</dbReference>
<dbReference type="HAMAP" id="MF_01632">
    <property type="entry name" value="UbiC"/>
    <property type="match status" value="1"/>
</dbReference>
<dbReference type="InterPro" id="IPR007440">
    <property type="entry name" value="Chorismate--pyruvate_lyase"/>
</dbReference>
<reference evidence="5 6" key="1">
    <citation type="submission" date="2012-09" db="EMBL/GenBank/DDBJ databases">
        <title>Genome Sequence of alkane-degrading Bacterium Alcanivorax sp. 521-1.</title>
        <authorList>
            <person name="Lai Q."/>
            <person name="Shao Z."/>
        </authorList>
    </citation>
    <scope>NUCLEOTIDE SEQUENCE [LARGE SCALE GENOMIC DNA]</scope>
    <source>
        <strain evidence="5 6">521-1</strain>
    </source>
</reference>
<evidence type="ECO:0000256" key="4">
    <source>
        <dbReference type="HAMAP-Rule" id="MF_01632"/>
    </source>
</evidence>
<dbReference type="PANTHER" id="PTHR38683:SF1">
    <property type="entry name" value="CHORISMATE PYRUVATE-LYASE"/>
    <property type="match status" value="1"/>
</dbReference>